<evidence type="ECO:0000256" key="1">
    <source>
        <dbReference type="ARBA" id="ARBA00001938"/>
    </source>
</evidence>
<evidence type="ECO:0000256" key="5">
    <source>
        <dbReference type="ARBA" id="ARBA00023315"/>
    </source>
</evidence>
<evidence type="ECO:0000256" key="2">
    <source>
        <dbReference type="ARBA" id="ARBA00007317"/>
    </source>
</evidence>
<feature type="domain" description="Lipoyl-binding" evidence="7">
    <location>
        <begin position="3"/>
        <end position="78"/>
    </location>
</feature>
<dbReference type="InterPro" id="IPR011053">
    <property type="entry name" value="Single_hybrid_motif"/>
</dbReference>
<dbReference type="InterPro" id="IPR050743">
    <property type="entry name" value="2-oxoacid_DH_E2_comp"/>
</dbReference>
<dbReference type="InterPro" id="IPR000089">
    <property type="entry name" value="Biotin_lipoyl"/>
</dbReference>
<name>A0ABY5WBT6_9ACTN</name>
<dbReference type="InterPro" id="IPR036625">
    <property type="entry name" value="E3-bd_dom_sf"/>
</dbReference>
<feature type="domain" description="Peripheral subunit-binding (PSBD)" evidence="8">
    <location>
        <begin position="123"/>
        <end position="160"/>
    </location>
</feature>
<dbReference type="PANTHER" id="PTHR43178:SF5">
    <property type="entry name" value="LIPOAMIDE ACYLTRANSFERASE COMPONENT OF BRANCHED-CHAIN ALPHA-KETO ACID DEHYDROGENASE COMPLEX, MITOCHONDRIAL"/>
    <property type="match status" value="1"/>
</dbReference>
<dbReference type="PROSITE" id="PS51826">
    <property type="entry name" value="PSBD"/>
    <property type="match status" value="1"/>
</dbReference>
<dbReference type="EC" id="2.3.1.-" evidence="6"/>
<evidence type="ECO:0000313" key="9">
    <source>
        <dbReference type="EMBL" id="UWP86581.1"/>
    </source>
</evidence>
<gene>
    <name evidence="9" type="ORF">Dfulv_21010</name>
</gene>
<dbReference type="RefSeq" id="WP_259865893.1">
    <property type="nucleotide sequence ID" value="NZ_BAAAST010000003.1"/>
</dbReference>
<evidence type="ECO:0000256" key="6">
    <source>
        <dbReference type="RuleBase" id="RU003423"/>
    </source>
</evidence>
<keyword evidence="5 6" id="KW-0012">Acyltransferase</keyword>
<dbReference type="Gene3D" id="2.40.50.100">
    <property type="match status" value="1"/>
</dbReference>
<evidence type="ECO:0000259" key="7">
    <source>
        <dbReference type="PROSITE" id="PS50968"/>
    </source>
</evidence>
<dbReference type="InterPro" id="IPR003016">
    <property type="entry name" value="2-oxoA_DH_lipoyl-BS"/>
</dbReference>
<protein>
    <recommendedName>
        <fullName evidence="6">Dihydrolipoamide acetyltransferase component of pyruvate dehydrogenase complex</fullName>
        <ecNumber evidence="6">2.3.1.-</ecNumber>
    </recommendedName>
</protein>
<sequence length="409" mass="42557">MSTEQFHLPDVGEGLTEAEIVAWHVAVGDVVEVNQIIVDIETAKSVVELPSPFAGTVTELLVAAGETVAVGTAIIGITTAVSAEEPKLLVGYGARESEGRQRRRGGAVLGAVPAVVPAAEKPRAKPPVRKLAQVLGVDLAAVVPTGPDGIVARADVLGAAENGAAPAAPSPVPDGDVTRYPIKGVRKHTAAAMVASAFTAPHVTEFVTVDVTETIRLKDRVQQRREFRDVKLTPLAFVARAYLIAVGRTPIANGHWDEASQEIVVPAAVNLGIAAATPRGLVVPNIRAAHALGLRELAVAINELAATARAGKTPPERMSGGTTTITNVGVFGVDTGTPILNPGETAILAVGAIRRMPWVVEDERGERIEPRSVLQLALSFDHRVMDGQQGSELLADTAAVLAEPGLAIL</sequence>
<dbReference type="CDD" id="cd06849">
    <property type="entry name" value="lipoyl_domain"/>
    <property type="match status" value="1"/>
</dbReference>
<dbReference type="PANTHER" id="PTHR43178">
    <property type="entry name" value="DIHYDROLIPOAMIDE ACETYLTRANSFERASE COMPONENT OF PYRUVATE DEHYDROGENASE COMPLEX"/>
    <property type="match status" value="1"/>
</dbReference>
<dbReference type="PROSITE" id="PS50968">
    <property type="entry name" value="BIOTINYL_LIPOYL"/>
    <property type="match status" value="1"/>
</dbReference>
<dbReference type="Proteomes" id="UP001059617">
    <property type="component" value="Chromosome"/>
</dbReference>
<dbReference type="InterPro" id="IPR001078">
    <property type="entry name" value="2-oxoacid_DH_actylTfrase"/>
</dbReference>
<dbReference type="Gene3D" id="4.10.320.10">
    <property type="entry name" value="E3-binding domain"/>
    <property type="match status" value="1"/>
</dbReference>
<dbReference type="SUPFAM" id="SSF52777">
    <property type="entry name" value="CoA-dependent acyltransferases"/>
    <property type="match status" value="1"/>
</dbReference>
<evidence type="ECO:0000256" key="3">
    <source>
        <dbReference type="ARBA" id="ARBA00022679"/>
    </source>
</evidence>
<accession>A0ABY5WBT6</accession>
<proteinExistence type="inferred from homology"/>
<dbReference type="Pfam" id="PF00198">
    <property type="entry name" value="2-oxoacid_dh"/>
    <property type="match status" value="1"/>
</dbReference>
<reference evidence="9" key="1">
    <citation type="submission" date="2021-04" db="EMBL/GenBank/DDBJ databases">
        <authorList>
            <person name="Hartkoorn R.C."/>
            <person name="Beaudoing E."/>
            <person name="Hot D."/>
        </authorList>
    </citation>
    <scope>NUCLEOTIDE SEQUENCE</scope>
    <source>
        <strain evidence="9">NRRL B-16292</strain>
    </source>
</reference>
<dbReference type="SUPFAM" id="SSF51230">
    <property type="entry name" value="Single hybrid motif"/>
    <property type="match status" value="1"/>
</dbReference>
<keyword evidence="4 6" id="KW-0450">Lipoyl</keyword>
<organism evidence="9 10">
    <name type="scientific">Dactylosporangium fulvum</name>
    <dbReference type="NCBI Taxonomy" id="53359"/>
    <lineage>
        <taxon>Bacteria</taxon>
        <taxon>Bacillati</taxon>
        <taxon>Actinomycetota</taxon>
        <taxon>Actinomycetes</taxon>
        <taxon>Micromonosporales</taxon>
        <taxon>Micromonosporaceae</taxon>
        <taxon>Dactylosporangium</taxon>
    </lineage>
</organism>
<evidence type="ECO:0000313" key="10">
    <source>
        <dbReference type="Proteomes" id="UP001059617"/>
    </source>
</evidence>
<dbReference type="Pfam" id="PF02817">
    <property type="entry name" value="E3_binding"/>
    <property type="match status" value="1"/>
</dbReference>
<dbReference type="Pfam" id="PF00364">
    <property type="entry name" value="Biotin_lipoyl"/>
    <property type="match status" value="1"/>
</dbReference>
<dbReference type="EMBL" id="CP073720">
    <property type="protein sequence ID" value="UWP86581.1"/>
    <property type="molecule type" value="Genomic_DNA"/>
</dbReference>
<dbReference type="PROSITE" id="PS00189">
    <property type="entry name" value="LIPOYL"/>
    <property type="match status" value="1"/>
</dbReference>
<comment type="cofactor">
    <cofactor evidence="1 6">
        <name>(R)-lipoate</name>
        <dbReference type="ChEBI" id="CHEBI:83088"/>
    </cofactor>
</comment>
<keyword evidence="10" id="KW-1185">Reference proteome</keyword>
<dbReference type="SUPFAM" id="SSF47005">
    <property type="entry name" value="Peripheral subunit-binding domain of 2-oxo acid dehydrogenase complex"/>
    <property type="match status" value="1"/>
</dbReference>
<dbReference type="InterPro" id="IPR023213">
    <property type="entry name" value="CAT-like_dom_sf"/>
</dbReference>
<comment type="similarity">
    <text evidence="2 6">Belongs to the 2-oxoacid dehydrogenase family.</text>
</comment>
<dbReference type="Gene3D" id="3.30.559.10">
    <property type="entry name" value="Chloramphenicol acetyltransferase-like domain"/>
    <property type="match status" value="1"/>
</dbReference>
<evidence type="ECO:0000259" key="8">
    <source>
        <dbReference type="PROSITE" id="PS51826"/>
    </source>
</evidence>
<dbReference type="InterPro" id="IPR004167">
    <property type="entry name" value="PSBD"/>
</dbReference>
<evidence type="ECO:0000256" key="4">
    <source>
        <dbReference type="ARBA" id="ARBA00022823"/>
    </source>
</evidence>
<reference evidence="9" key="2">
    <citation type="submission" date="2022-09" db="EMBL/GenBank/DDBJ databases">
        <title>Biosynthetic gene clusters of Dactylosporangioum fulvum.</title>
        <authorList>
            <person name="Caradec T."/>
        </authorList>
    </citation>
    <scope>NUCLEOTIDE SEQUENCE</scope>
    <source>
        <strain evidence="9">NRRL B-16292</strain>
    </source>
</reference>
<keyword evidence="3 6" id="KW-0808">Transferase</keyword>